<feature type="compositionally biased region" description="Low complexity" evidence="1">
    <location>
        <begin position="347"/>
        <end position="360"/>
    </location>
</feature>
<proteinExistence type="predicted"/>
<feature type="region of interest" description="Disordered" evidence="1">
    <location>
        <begin position="201"/>
        <end position="238"/>
    </location>
</feature>
<feature type="region of interest" description="Disordered" evidence="1">
    <location>
        <begin position="347"/>
        <end position="397"/>
    </location>
</feature>
<protein>
    <submittedName>
        <fullName evidence="2">ESX-1 secretion-associated protein EspK</fullName>
    </submittedName>
</protein>
<gene>
    <name evidence="2" type="primary">espK_1</name>
    <name evidence="2" type="ORF">MB901379_00134</name>
</gene>
<dbReference type="EMBL" id="LR130759">
    <property type="protein sequence ID" value="VDM86615.1"/>
    <property type="molecule type" value="Genomic_DNA"/>
</dbReference>
<organism evidence="2 3">
    <name type="scientific">Mycobacterium basiliense</name>
    <dbReference type="NCBI Taxonomy" id="2094119"/>
    <lineage>
        <taxon>Bacteria</taxon>
        <taxon>Bacillati</taxon>
        <taxon>Actinomycetota</taxon>
        <taxon>Actinomycetes</taxon>
        <taxon>Mycobacteriales</taxon>
        <taxon>Mycobacteriaceae</taxon>
        <taxon>Mycobacterium</taxon>
    </lineage>
</organism>
<dbReference type="KEGG" id="mbai:MB901379_00134"/>
<accession>A0A447G809</accession>
<evidence type="ECO:0000313" key="3">
    <source>
        <dbReference type="Proteomes" id="UP000269998"/>
    </source>
</evidence>
<feature type="compositionally biased region" description="Low complexity" evidence="1">
    <location>
        <begin position="283"/>
        <end position="301"/>
    </location>
</feature>
<dbReference type="OrthoDB" id="4636484at2"/>
<dbReference type="RefSeq" id="WP_158014848.1">
    <property type="nucleotide sequence ID" value="NZ_CBCSKE010000019.1"/>
</dbReference>
<keyword evidence="3" id="KW-1185">Reference proteome</keyword>
<reference evidence="3" key="1">
    <citation type="submission" date="2018-02" db="EMBL/GenBank/DDBJ databases">
        <authorList>
            <person name="Seth-Smith MB H."/>
            <person name="Seth-Smith H."/>
        </authorList>
    </citation>
    <scope>NUCLEOTIDE SEQUENCE [LARGE SCALE GENOMIC DNA]</scope>
</reference>
<feature type="compositionally biased region" description="Low complexity" evidence="1">
    <location>
        <begin position="265"/>
        <end position="276"/>
    </location>
</feature>
<feature type="region of interest" description="Disordered" evidence="1">
    <location>
        <begin position="265"/>
        <end position="315"/>
    </location>
</feature>
<dbReference type="AlphaFoldDB" id="A0A447G809"/>
<sequence>MPVFIKEPKGPYAEEMLEPNGWPDVYEVELLNQARDYFMVHKQLAEVHSACVQQMAEIFDGGVWSGDAAQAAHAKLSDVSSRLQTVVTQLKMAYIWYGDMSALVTRIKEQICITVEEAQAEITELEAAEPEDPAAPAEIAALIAAANASNTSLVVTVAAALQTGLGLIPEDMFPSIDINSPGDYLPDLDFPIPPLPAPISNKIPKPVKPLLGKQTSASAGTPSDTLQPASGGAPAGLPLPTSAGTAALSPLSSLSALSSLASMSNAGMSGSSGAGPADPPSSEPSAPAAGAAAGTLAASGRGAPGAGGLGMRPQFLGPQTLANSVLSQTSPAAPGASAASMPPFASGGAVAGPSASVGAPMGRAASGRPPTTPAADKSTDKAPVNARHAADSDSTDDMHAAEVGALTLIPVAVARAARDAIAAATTPQLAEKPDPLTLARRIAAALNAPDAGANNDFGFFWVTAVTTDDAIVVANSYGLAYIPDGVQLPVPVHMASADEAMPASERARWATYPVMAVQGWAAHRDTALRAVIATEEQLADCDPGAPKILLQPDDIPATGAMSGRSRLEIVDPPAAKRLAATTDAHLIDLMPPAPVDANPADQRHTLWFEVLKPLASDCAGRDVAHLVAFARYAAHTQEVLLWQAHTAVDATAQRTAVADWLYWRHLTGLLDHALAGAL</sequence>
<feature type="compositionally biased region" description="Basic and acidic residues" evidence="1">
    <location>
        <begin position="388"/>
        <end position="397"/>
    </location>
</feature>
<evidence type="ECO:0000256" key="1">
    <source>
        <dbReference type="SAM" id="MobiDB-lite"/>
    </source>
</evidence>
<evidence type="ECO:0000313" key="2">
    <source>
        <dbReference type="EMBL" id="VDM86615.1"/>
    </source>
</evidence>
<feature type="compositionally biased region" description="Polar residues" evidence="1">
    <location>
        <begin position="213"/>
        <end position="228"/>
    </location>
</feature>
<dbReference type="Proteomes" id="UP000269998">
    <property type="component" value="Chromosome"/>
</dbReference>
<name>A0A447G809_9MYCO</name>